<dbReference type="Gramene" id="scaffold_802595.1">
    <property type="protein sequence ID" value="scaffold_802595.1"/>
    <property type="gene ID" value="scaffold_802595.1"/>
</dbReference>
<gene>
    <name evidence="2" type="ORF">ARALYDRAFT_919195</name>
</gene>
<evidence type="ECO:0000313" key="2">
    <source>
        <dbReference type="EMBL" id="EFH40901.1"/>
    </source>
</evidence>
<dbReference type="HOGENOM" id="CLU_2870654_0_0_1"/>
<dbReference type="Proteomes" id="UP000008694">
    <property type="component" value="Unassembled WGS sequence"/>
</dbReference>
<evidence type="ECO:0000313" key="3">
    <source>
        <dbReference type="Proteomes" id="UP000008694"/>
    </source>
</evidence>
<dbReference type="AlphaFoldDB" id="D7MSG8"/>
<reference evidence="3" key="1">
    <citation type="journal article" date="2011" name="Nat. Genet.">
        <title>The Arabidopsis lyrata genome sequence and the basis of rapid genome size change.</title>
        <authorList>
            <person name="Hu T.T."/>
            <person name="Pattyn P."/>
            <person name="Bakker E.G."/>
            <person name="Cao J."/>
            <person name="Cheng J.-F."/>
            <person name="Clark R.M."/>
            <person name="Fahlgren N."/>
            <person name="Fawcett J.A."/>
            <person name="Grimwood J."/>
            <person name="Gundlach H."/>
            <person name="Haberer G."/>
            <person name="Hollister J.D."/>
            <person name="Ossowski S."/>
            <person name="Ottilar R.P."/>
            <person name="Salamov A.A."/>
            <person name="Schneeberger K."/>
            <person name="Spannagl M."/>
            <person name="Wang X."/>
            <person name="Yang L."/>
            <person name="Nasrallah M.E."/>
            <person name="Bergelson J."/>
            <person name="Carrington J.C."/>
            <person name="Gaut B.S."/>
            <person name="Schmutz J."/>
            <person name="Mayer K.F.X."/>
            <person name="Van de Peer Y."/>
            <person name="Grigoriev I.V."/>
            <person name="Nordborg M."/>
            <person name="Weigel D."/>
            <person name="Guo Y.-L."/>
        </authorList>
    </citation>
    <scope>NUCLEOTIDE SEQUENCE [LARGE SCALE GENOMIC DNA]</scope>
    <source>
        <strain evidence="3">cv. MN47</strain>
    </source>
</reference>
<organism evidence="3">
    <name type="scientific">Arabidopsis lyrata subsp. lyrata</name>
    <name type="common">Lyre-leaved rock-cress</name>
    <dbReference type="NCBI Taxonomy" id="81972"/>
    <lineage>
        <taxon>Eukaryota</taxon>
        <taxon>Viridiplantae</taxon>
        <taxon>Streptophyta</taxon>
        <taxon>Embryophyta</taxon>
        <taxon>Tracheophyta</taxon>
        <taxon>Spermatophyta</taxon>
        <taxon>Magnoliopsida</taxon>
        <taxon>eudicotyledons</taxon>
        <taxon>Gunneridae</taxon>
        <taxon>Pentapetalae</taxon>
        <taxon>rosids</taxon>
        <taxon>malvids</taxon>
        <taxon>Brassicales</taxon>
        <taxon>Brassicaceae</taxon>
        <taxon>Camelineae</taxon>
        <taxon>Arabidopsis</taxon>
    </lineage>
</organism>
<accession>D7MSG8</accession>
<proteinExistence type="predicted"/>
<name>D7MSG8_ARALL</name>
<evidence type="ECO:0000256" key="1">
    <source>
        <dbReference type="SAM" id="MobiDB-lite"/>
    </source>
</evidence>
<dbReference type="EMBL" id="GL348720">
    <property type="protein sequence ID" value="EFH40901.1"/>
    <property type="molecule type" value="Genomic_DNA"/>
</dbReference>
<keyword evidence="3" id="KW-1185">Reference proteome</keyword>
<protein>
    <submittedName>
        <fullName evidence="2">Predicted protein</fullName>
    </submittedName>
</protein>
<feature type="region of interest" description="Disordered" evidence="1">
    <location>
        <begin position="1"/>
        <end position="27"/>
    </location>
</feature>
<sequence length="64" mass="7349">MDDDDHHAQASPSTCHHRRESLYSEQKPVKEVCSVSEKERNIEQCVEGSMHVSSSRFILFDGEE</sequence>